<proteinExistence type="predicted"/>
<protein>
    <submittedName>
        <fullName evidence="6">AraC family transcriptional regulator</fullName>
    </submittedName>
</protein>
<dbReference type="Gene3D" id="1.10.10.60">
    <property type="entry name" value="Homeodomain-like"/>
    <property type="match status" value="1"/>
</dbReference>
<evidence type="ECO:0000313" key="6">
    <source>
        <dbReference type="EMBL" id="MPY55892.1"/>
    </source>
</evidence>
<dbReference type="InterPro" id="IPR018062">
    <property type="entry name" value="HTH_AraC-typ_CS"/>
</dbReference>
<keyword evidence="2" id="KW-0238">DNA-binding</keyword>
<dbReference type="PROSITE" id="PS01124">
    <property type="entry name" value="HTH_ARAC_FAMILY_2"/>
    <property type="match status" value="1"/>
</dbReference>
<dbReference type="Pfam" id="PF12833">
    <property type="entry name" value="HTH_18"/>
    <property type="match status" value="1"/>
</dbReference>
<gene>
    <name evidence="6" type="ORF">FNH08_01390</name>
</gene>
<dbReference type="Proteomes" id="UP000400924">
    <property type="component" value="Unassembled WGS sequence"/>
</dbReference>
<dbReference type="EMBL" id="VJZC01000004">
    <property type="protein sequence ID" value="MPY55892.1"/>
    <property type="molecule type" value="Genomic_DNA"/>
</dbReference>
<evidence type="ECO:0000256" key="3">
    <source>
        <dbReference type="ARBA" id="ARBA00023163"/>
    </source>
</evidence>
<dbReference type="SUPFAM" id="SSF46689">
    <property type="entry name" value="Homeodomain-like"/>
    <property type="match status" value="2"/>
</dbReference>
<evidence type="ECO:0000313" key="7">
    <source>
        <dbReference type="Proteomes" id="UP000400924"/>
    </source>
</evidence>
<evidence type="ECO:0000259" key="5">
    <source>
        <dbReference type="PROSITE" id="PS01124"/>
    </source>
</evidence>
<organism evidence="6 7">
    <name type="scientific">Streptomyces spongiae</name>
    <dbReference type="NCBI Taxonomy" id="565072"/>
    <lineage>
        <taxon>Bacteria</taxon>
        <taxon>Bacillati</taxon>
        <taxon>Actinomycetota</taxon>
        <taxon>Actinomycetes</taxon>
        <taxon>Kitasatosporales</taxon>
        <taxon>Streptomycetaceae</taxon>
        <taxon>Streptomyces</taxon>
    </lineage>
</organism>
<feature type="compositionally biased region" description="Basic and acidic residues" evidence="4">
    <location>
        <begin position="40"/>
        <end position="51"/>
    </location>
</feature>
<sequence length="378" mass="42414">MDTILADRRYAMTIFRTEPGRQPGRVRHTDGSALPLSRPGQDRPRRDDNLDAARPGVNPVERYRTDDIEWACQLGAQVYYPQRLVVLEGHGGLGMELAVKRYGQVTVGSMTYSRSVRIECGVLDTGYNINIATTGTVEATAGGRRLKLMDDTAGVFNPVDDTTLDHWSRRSHVVGFKLDRELVERTFQALTGSPSRRPIVFANRLDLTSPTVRPWIHLLQAFVPAATNPFSVNSHWLMEREMSSMLATGMLLSLPHSHSSMLASGADRSTSERNARRAAAMMEAHPEDPWSVEDIACAVGVAVRTLESAFRKHFDLTPRQFLRSVRLERIHEDLRSADPQQTTVAEIAYRWGFTHLGRFSAVYRQRFGVLPSETLRNG</sequence>
<dbReference type="SMART" id="SM00342">
    <property type="entry name" value="HTH_ARAC"/>
    <property type="match status" value="1"/>
</dbReference>
<comment type="caution">
    <text evidence="6">The sequence shown here is derived from an EMBL/GenBank/DDBJ whole genome shotgun (WGS) entry which is preliminary data.</text>
</comment>
<keyword evidence="7" id="KW-1185">Reference proteome</keyword>
<accession>A0A5N8X8Y7</accession>
<dbReference type="InterPro" id="IPR009057">
    <property type="entry name" value="Homeodomain-like_sf"/>
</dbReference>
<name>A0A5N8X8Y7_9ACTN</name>
<dbReference type="InterPro" id="IPR018060">
    <property type="entry name" value="HTH_AraC"/>
</dbReference>
<keyword evidence="3" id="KW-0804">Transcription</keyword>
<dbReference type="GO" id="GO:0003700">
    <property type="term" value="F:DNA-binding transcription factor activity"/>
    <property type="evidence" value="ECO:0007669"/>
    <property type="project" value="InterPro"/>
</dbReference>
<dbReference type="PANTHER" id="PTHR46796">
    <property type="entry name" value="HTH-TYPE TRANSCRIPTIONAL ACTIVATOR RHAS-RELATED"/>
    <property type="match status" value="1"/>
</dbReference>
<keyword evidence="1" id="KW-0805">Transcription regulation</keyword>
<dbReference type="Pfam" id="PF14525">
    <property type="entry name" value="AraC_binding_2"/>
    <property type="match status" value="1"/>
</dbReference>
<feature type="domain" description="HTH araC/xylS-type" evidence="5">
    <location>
        <begin position="276"/>
        <end position="377"/>
    </location>
</feature>
<evidence type="ECO:0000256" key="2">
    <source>
        <dbReference type="ARBA" id="ARBA00023125"/>
    </source>
</evidence>
<dbReference type="InterPro" id="IPR050204">
    <property type="entry name" value="AraC_XylS_family_regulators"/>
</dbReference>
<dbReference type="OrthoDB" id="5464689at2"/>
<evidence type="ECO:0000256" key="4">
    <source>
        <dbReference type="SAM" id="MobiDB-lite"/>
    </source>
</evidence>
<dbReference type="GO" id="GO:0043565">
    <property type="term" value="F:sequence-specific DNA binding"/>
    <property type="evidence" value="ECO:0007669"/>
    <property type="project" value="InterPro"/>
</dbReference>
<dbReference type="AlphaFoldDB" id="A0A5N8X8Y7"/>
<reference evidence="6 7" key="1">
    <citation type="submission" date="2019-07" db="EMBL/GenBank/DDBJ databases">
        <title>New species of Amycolatopsis and Streptomyces.</title>
        <authorList>
            <person name="Duangmal K."/>
            <person name="Teo W.F.A."/>
            <person name="Lipun K."/>
        </authorList>
    </citation>
    <scope>NUCLEOTIDE SEQUENCE [LARGE SCALE GENOMIC DNA]</scope>
    <source>
        <strain evidence="6 7">NBRC 106415</strain>
    </source>
</reference>
<dbReference type="PROSITE" id="PS00041">
    <property type="entry name" value="HTH_ARAC_FAMILY_1"/>
    <property type="match status" value="1"/>
</dbReference>
<dbReference type="PANTHER" id="PTHR46796:SF12">
    <property type="entry name" value="HTH-TYPE DNA-BINDING TRANSCRIPTIONAL ACTIVATOR EUTR"/>
    <property type="match status" value="1"/>
</dbReference>
<evidence type="ECO:0000256" key="1">
    <source>
        <dbReference type="ARBA" id="ARBA00023015"/>
    </source>
</evidence>
<dbReference type="InterPro" id="IPR035418">
    <property type="entry name" value="AraC-bd_2"/>
</dbReference>
<feature type="region of interest" description="Disordered" evidence="4">
    <location>
        <begin position="20"/>
        <end position="57"/>
    </location>
</feature>